<feature type="domain" description="Methyltransferase" evidence="1">
    <location>
        <begin position="47"/>
        <end position="142"/>
    </location>
</feature>
<dbReference type="GO" id="GO:0032259">
    <property type="term" value="P:methylation"/>
    <property type="evidence" value="ECO:0007669"/>
    <property type="project" value="UniProtKB-KW"/>
</dbReference>
<dbReference type="OrthoDB" id="5513623at2"/>
<protein>
    <submittedName>
        <fullName evidence="2">Methyltransferase family protein</fullName>
    </submittedName>
</protein>
<dbReference type="Gene3D" id="3.40.50.150">
    <property type="entry name" value="Vaccinia Virus protein VP39"/>
    <property type="match status" value="1"/>
</dbReference>
<proteinExistence type="predicted"/>
<dbReference type="Pfam" id="PF13649">
    <property type="entry name" value="Methyltransf_25"/>
    <property type="match status" value="1"/>
</dbReference>
<dbReference type="PANTHER" id="PTHR43591">
    <property type="entry name" value="METHYLTRANSFERASE"/>
    <property type="match status" value="1"/>
</dbReference>
<keyword evidence="2" id="KW-0489">Methyltransferase</keyword>
<accession>A0A4R3XZD0</accession>
<dbReference type="SUPFAM" id="SSF53335">
    <property type="entry name" value="S-adenosyl-L-methionine-dependent methyltransferases"/>
    <property type="match status" value="1"/>
</dbReference>
<keyword evidence="2" id="KW-0808">Transferase</keyword>
<dbReference type="GO" id="GO:0008168">
    <property type="term" value="F:methyltransferase activity"/>
    <property type="evidence" value="ECO:0007669"/>
    <property type="project" value="UniProtKB-KW"/>
</dbReference>
<evidence type="ECO:0000313" key="2">
    <source>
        <dbReference type="EMBL" id="TCV85135.1"/>
    </source>
</evidence>
<dbReference type="InterPro" id="IPR029063">
    <property type="entry name" value="SAM-dependent_MTases_sf"/>
</dbReference>
<comment type="caution">
    <text evidence="2">The sequence shown here is derived from an EMBL/GenBank/DDBJ whole genome shotgun (WGS) entry which is preliminary data.</text>
</comment>
<dbReference type="Proteomes" id="UP000295367">
    <property type="component" value="Unassembled WGS sequence"/>
</dbReference>
<dbReference type="AlphaFoldDB" id="A0A4R3XZD0"/>
<reference evidence="2 3" key="1">
    <citation type="submission" date="2019-03" db="EMBL/GenBank/DDBJ databases">
        <title>Genomic Encyclopedia of Type Strains, Phase IV (KMG-IV): sequencing the most valuable type-strain genomes for metagenomic binning, comparative biology and taxonomic classification.</title>
        <authorList>
            <person name="Goeker M."/>
        </authorList>
    </citation>
    <scope>NUCLEOTIDE SEQUENCE [LARGE SCALE GENOMIC DNA]</scope>
    <source>
        <strain evidence="2 3">DSM 100309</strain>
    </source>
</reference>
<evidence type="ECO:0000259" key="1">
    <source>
        <dbReference type="Pfam" id="PF13649"/>
    </source>
</evidence>
<keyword evidence="3" id="KW-1185">Reference proteome</keyword>
<dbReference type="CDD" id="cd02440">
    <property type="entry name" value="AdoMet_MTases"/>
    <property type="match status" value="1"/>
</dbReference>
<evidence type="ECO:0000313" key="3">
    <source>
        <dbReference type="Proteomes" id="UP000295367"/>
    </source>
</evidence>
<dbReference type="InterPro" id="IPR041698">
    <property type="entry name" value="Methyltransf_25"/>
</dbReference>
<dbReference type="RefSeq" id="WP_124945301.1">
    <property type="nucleotide sequence ID" value="NZ_BHVT01000010.1"/>
</dbReference>
<name>A0A4R3XZD0_9PROT</name>
<dbReference type="EMBL" id="SMCO01000010">
    <property type="protein sequence ID" value="TCV85135.1"/>
    <property type="molecule type" value="Genomic_DNA"/>
</dbReference>
<organism evidence="2 3">
    <name type="scientific">Sulfurirhabdus autotrophica</name>
    <dbReference type="NCBI Taxonomy" id="1706046"/>
    <lineage>
        <taxon>Bacteria</taxon>
        <taxon>Pseudomonadati</taxon>
        <taxon>Pseudomonadota</taxon>
        <taxon>Betaproteobacteria</taxon>
        <taxon>Nitrosomonadales</taxon>
        <taxon>Sulfuricellaceae</taxon>
        <taxon>Sulfurirhabdus</taxon>
    </lineage>
</organism>
<gene>
    <name evidence="2" type="ORF">EDC63_11024</name>
</gene>
<sequence>MHRTPEPELMDTPEQALAYASTDFSEPHDAFVAHFRQRFPDFHEGEVLDLGCGTADVAMRFCWVYPGAQILGVDGAPAMLQCGQEMIDGNELGGHIHLEHRYLPDETLAAQHFDAVISNSLLHHLDDPMTLWETVKQVAKPGAPVLVMDLMRPTSIVEAFQFVRQYASDAPPHMQKDFYHSLLASYRQQEVKRQLYKADLDHFQVEIVSDRHILIWGTMDV</sequence>